<dbReference type="RefSeq" id="WP_035580642.1">
    <property type="nucleotide sequence ID" value="NZ_ARYJ01000004.1"/>
</dbReference>
<protein>
    <submittedName>
        <fullName evidence="4">Peptidyl-tRNA hydrolase domain-containing protein</fullName>
    </submittedName>
</protein>
<dbReference type="eggNOG" id="COG1186">
    <property type="taxonomic scope" value="Bacteria"/>
</dbReference>
<accession>A0A059FF95</accession>
<gene>
    <name evidence="4" type="ORF">HJA_08377</name>
</gene>
<dbReference type="Gene3D" id="3.30.160.20">
    <property type="match status" value="1"/>
</dbReference>
<dbReference type="OrthoDB" id="9815709at2"/>
<proteinExistence type="inferred from homology"/>
<dbReference type="PANTHER" id="PTHR47814:SF1">
    <property type="entry name" value="PEPTIDYL-TRNA HYDROLASE ARFB"/>
    <property type="match status" value="1"/>
</dbReference>
<dbReference type="SUPFAM" id="SSF75620">
    <property type="entry name" value="Release factor"/>
    <property type="match status" value="1"/>
</dbReference>
<evidence type="ECO:0000259" key="3">
    <source>
        <dbReference type="PROSITE" id="PS00745"/>
    </source>
</evidence>
<dbReference type="Pfam" id="PF00472">
    <property type="entry name" value="RF-1"/>
    <property type="match status" value="1"/>
</dbReference>
<feature type="compositionally biased region" description="Basic residues" evidence="2">
    <location>
        <begin position="105"/>
        <end position="131"/>
    </location>
</feature>
<dbReference type="GO" id="GO:0004045">
    <property type="term" value="F:peptidyl-tRNA hydrolase activity"/>
    <property type="evidence" value="ECO:0007669"/>
    <property type="project" value="TreeGrafter"/>
</dbReference>
<feature type="compositionally biased region" description="Basic and acidic residues" evidence="2">
    <location>
        <begin position="132"/>
        <end position="145"/>
    </location>
</feature>
<dbReference type="STRING" id="1280952.HJA_08377"/>
<dbReference type="PROSITE" id="PS00745">
    <property type="entry name" value="RF_PROK_I"/>
    <property type="match status" value="1"/>
</dbReference>
<evidence type="ECO:0000313" key="5">
    <source>
        <dbReference type="Proteomes" id="UP000024816"/>
    </source>
</evidence>
<comment type="similarity">
    <text evidence="1">Belongs to the prokaryotic/mitochondrial release factor family.</text>
</comment>
<dbReference type="GO" id="GO:0072344">
    <property type="term" value="P:rescue of stalled ribosome"/>
    <property type="evidence" value="ECO:0007669"/>
    <property type="project" value="TreeGrafter"/>
</dbReference>
<keyword evidence="4" id="KW-0378">Hydrolase</keyword>
<feature type="domain" description="Prokaryotic-type class I peptide chain release factors" evidence="3">
    <location>
        <begin position="26"/>
        <end position="42"/>
    </location>
</feature>
<dbReference type="GO" id="GO:0003747">
    <property type="term" value="F:translation release factor activity"/>
    <property type="evidence" value="ECO:0007669"/>
    <property type="project" value="InterPro"/>
</dbReference>
<organism evidence="4 5">
    <name type="scientific">Hyphomonas jannaschiana VP2</name>
    <dbReference type="NCBI Taxonomy" id="1280952"/>
    <lineage>
        <taxon>Bacteria</taxon>
        <taxon>Pseudomonadati</taxon>
        <taxon>Pseudomonadota</taxon>
        <taxon>Alphaproteobacteria</taxon>
        <taxon>Hyphomonadales</taxon>
        <taxon>Hyphomonadaceae</taxon>
        <taxon>Hyphomonas</taxon>
    </lineage>
</organism>
<dbReference type="InterPro" id="IPR000352">
    <property type="entry name" value="Pep_chain_release_fac_I"/>
</dbReference>
<reference evidence="4 5" key="1">
    <citation type="journal article" date="2014" name="Antonie Van Leeuwenhoek">
        <title>Hyphomonas beringensis sp. nov. and Hyphomonas chukchiensis sp. nov., isolated from surface seawater of the Bering Sea and Chukchi Sea.</title>
        <authorList>
            <person name="Li C."/>
            <person name="Lai Q."/>
            <person name="Li G."/>
            <person name="Dong C."/>
            <person name="Wang J."/>
            <person name="Liao Y."/>
            <person name="Shao Z."/>
        </authorList>
    </citation>
    <scope>NUCLEOTIDE SEQUENCE [LARGE SCALE GENOMIC DNA]</scope>
    <source>
        <strain evidence="4 5">VP2</strain>
    </source>
</reference>
<evidence type="ECO:0000256" key="2">
    <source>
        <dbReference type="SAM" id="MobiDB-lite"/>
    </source>
</evidence>
<dbReference type="NCBIfam" id="NF006718">
    <property type="entry name" value="PRK09256.1"/>
    <property type="match status" value="1"/>
</dbReference>
<dbReference type="AlphaFoldDB" id="A0A059FF95"/>
<dbReference type="PANTHER" id="PTHR47814">
    <property type="entry name" value="PEPTIDYL-TRNA HYDROLASE ARFB"/>
    <property type="match status" value="1"/>
</dbReference>
<sequence length="145" mass="16295">MSDFGDLRVSDALTVPAWELSEAFVRASGPGGQHVNKVSTAVQLTWLVETSSLPAEIKERFAKLFGSRMTNDGRLILEAGSHRSQALNREAARKRLAEMILKASQKPKRRIRTKPTKGSIRRRIAEKKRRGEIKSLRGNVDRTEE</sequence>
<feature type="region of interest" description="Disordered" evidence="2">
    <location>
        <begin position="105"/>
        <end position="145"/>
    </location>
</feature>
<evidence type="ECO:0000256" key="1">
    <source>
        <dbReference type="ARBA" id="ARBA00010835"/>
    </source>
</evidence>
<dbReference type="PATRIC" id="fig|1280952.3.peg.1667"/>
<dbReference type="GO" id="GO:0043022">
    <property type="term" value="F:ribosome binding"/>
    <property type="evidence" value="ECO:0007669"/>
    <property type="project" value="TreeGrafter"/>
</dbReference>
<dbReference type="EMBL" id="ARYJ01000004">
    <property type="protein sequence ID" value="KCZ89299.1"/>
    <property type="molecule type" value="Genomic_DNA"/>
</dbReference>
<dbReference type="Proteomes" id="UP000024816">
    <property type="component" value="Unassembled WGS sequence"/>
</dbReference>
<name>A0A059FF95_9PROT</name>
<comment type="caution">
    <text evidence="4">The sequence shown here is derived from an EMBL/GenBank/DDBJ whole genome shotgun (WGS) entry which is preliminary data.</text>
</comment>
<dbReference type="InterPro" id="IPR045853">
    <property type="entry name" value="Pep_chain_release_fac_I_sf"/>
</dbReference>
<keyword evidence="5" id="KW-1185">Reference proteome</keyword>
<evidence type="ECO:0000313" key="4">
    <source>
        <dbReference type="EMBL" id="KCZ89299.1"/>
    </source>
</evidence>